<dbReference type="AlphaFoldDB" id="A0A0V1AJK8"/>
<protein>
    <submittedName>
        <fullName evidence="1">Uncharacterized protein</fullName>
    </submittedName>
</protein>
<keyword evidence="2" id="KW-1185">Reference proteome</keyword>
<evidence type="ECO:0000313" key="1">
    <source>
        <dbReference type="EMBL" id="KRY24998.1"/>
    </source>
</evidence>
<reference evidence="1 2" key="1">
    <citation type="submission" date="2015-01" db="EMBL/GenBank/DDBJ databases">
        <title>Evolution of Trichinella species and genotypes.</title>
        <authorList>
            <person name="Korhonen P.K."/>
            <person name="Edoardo P."/>
            <person name="Giuseppe L.R."/>
            <person name="Gasser R.B."/>
        </authorList>
    </citation>
    <scope>NUCLEOTIDE SEQUENCE [LARGE SCALE GENOMIC DNA]</scope>
    <source>
        <strain evidence="1">ISS120</strain>
    </source>
</reference>
<accession>A0A0V1AJK8</accession>
<evidence type="ECO:0000313" key="2">
    <source>
        <dbReference type="Proteomes" id="UP000054653"/>
    </source>
</evidence>
<proteinExistence type="predicted"/>
<sequence length="30" mass="3634">MKFCNFREKFSSPKIKPSNLHRSEKKLKPK</sequence>
<dbReference type="Proteomes" id="UP000054653">
    <property type="component" value="Unassembled WGS sequence"/>
</dbReference>
<name>A0A0V1AJK8_TRIBR</name>
<comment type="caution">
    <text evidence="1">The sequence shown here is derived from an EMBL/GenBank/DDBJ whole genome shotgun (WGS) entry which is preliminary data.</text>
</comment>
<gene>
    <name evidence="1" type="ORF">T03_6900</name>
</gene>
<dbReference type="EMBL" id="JYDI01002640">
    <property type="protein sequence ID" value="KRY24998.1"/>
    <property type="molecule type" value="Genomic_DNA"/>
</dbReference>
<organism evidence="1 2">
    <name type="scientific">Trichinella britovi</name>
    <name type="common">Parasitic roundworm</name>
    <dbReference type="NCBI Taxonomy" id="45882"/>
    <lineage>
        <taxon>Eukaryota</taxon>
        <taxon>Metazoa</taxon>
        <taxon>Ecdysozoa</taxon>
        <taxon>Nematoda</taxon>
        <taxon>Enoplea</taxon>
        <taxon>Dorylaimia</taxon>
        <taxon>Trichinellida</taxon>
        <taxon>Trichinellidae</taxon>
        <taxon>Trichinella</taxon>
    </lineage>
</organism>